<feature type="compositionally biased region" description="Basic and acidic residues" evidence="9">
    <location>
        <begin position="334"/>
        <end position="396"/>
    </location>
</feature>
<feature type="compositionally biased region" description="Basic and acidic residues" evidence="9">
    <location>
        <begin position="207"/>
        <end position="232"/>
    </location>
</feature>
<dbReference type="Pfam" id="PF12220">
    <property type="entry name" value="U1snRNP70_N"/>
    <property type="match status" value="1"/>
</dbReference>
<dbReference type="AlphaFoldDB" id="A0A9J7KXP6"/>
<feature type="compositionally biased region" description="Basic and acidic residues" evidence="9">
    <location>
        <begin position="60"/>
        <end position="73"/>
    </location>
</feature>
<dbReference type="InterPro" id="IPR012677">
    <property type="entry name" value="Nucleotide-bd_a/b_plait_sf"/>
</dbReference>
<evidence type="ECO:0000256" key="4">
    <source>
        <dbReference type="ARBA" id="ARBA00022664"/>
    </source>
</evidence>
<dbReference type="InterPro" id="IPR000504">
    <property type="entry name" value="RRM_dom"/>
</dbReference>
<evidence type="ECO:0000313" key="11">
    <source>
        <dbReference type="Proteomes" id="UP000001554"/>
    </source>
</evidence>
<protein>
    <recommendedName>
        <fullName evidence="3">U1 small nuclear ribonucleoprotein 70 kDa</fullName>
    </recommendedName>
</protein>
<dbReference type="GeneID" id="118413065"/>
<feature type="compositionally biased region" description="Acidic residues" evidence="9">
    <location>
        <begin position="445"/>
        <end position="454"/>
    </location>
</feature>
<keyword evidence="7" id="KW-0687">Ribonucleoprotein</keyword>
<evidence type="ECO:0000256" key="3">
    <source>
        <dbReference type="ARBA" id="ARBA00016996"/>
    </source>
</evidence>
<dbReference type="GO" id="GO:0071004">
    <property type="term" value="C:U2-type prespliceosome"/>
    <property type="evidence" value="ECO:0000318"/>
    <property type="project" value="GO_Central"/>
</dbReference>
<evidence type="ECO:0000256" key="9">
    <source>
        <dbReference type="SAM" id="MobiDB-lite"/>
    </source>
</evidence>
<comment type="subcellular location">
    <subcellularLocation>
        <location evidence="1">Nucleus speckle</location>
    </subcellularLocation>
    <subcellularLocation>
        <location evidence="2">Nucleus</location>
        <location evidence="2">Nucleoplasm</location>
    </subcellularLocation>
</comment>
<reference evidence="12" key="2">
    <citation type="submission" date="2025-08" db="UniProtKB">
        <authorList>
            <consortium name="RefSeq"/>
        </authorList>
    </citation>
    <scope>IDENTIFICATION</scope>
    <source>
        <strain evidence="12">S238N-H82</strain>
        <tissue evidence="12">Testes</tissue>
    </source>
</reference>
<dbReference type="InterPro" id="IPR051183">
    <property type="entry name" value="U1_U11-U12_snRNP_70-35kDa"/>
</dbReference>
<dbReference type="OMA" id="GRTTKGW"/>
<evidence type="ECO:0000256" key="6">
    <source>
        <dbReference type="ARBA" id="ARBA00023242"/>
    </source>
</evidence>
<name>A0A9J7KXP6_BRAFL</name>
<dbReference type="InterPro" id="IPR022023">
    <property type="entry name" value="U1snRNP70_N"/>
</dbReference>
<accession>A0A9J7KXP6</accession>
<dbReference type="GO" id="GO:0000398">
    <property type="term" value="P:mRNA splicing, via spliceosome"/>
    <property type="evidence" value="ECO:0000318"/>
    <property type="project" value="GO_Central"/>
</dbReference>
<dbReference type="GO" id="GO:0016607">
    <property type="term" value="C:nuclear speck"/>
    <property type="evidence" value="ECO:0007669"/>
    <property type="project" value="UniProtKB-SubCell"/>
</dbReference>
<keyword evidence="5 8" id="KW-0694">RNA-binding</keyword>
<evidence type="ECO:0000256" key="8">
    <source>
        <dbReference type="PROSITE-ProRule" id="PRU00176"/>
    </source>
</evidence>
<organism evidence="11 12">
    <name type="scientific">Branchiostoma floridae</name>
    <name type="common">Florida lancelet</name>
    <name type="synonym">Amphioxus</name>
    <dbReference type="NCBI Taxonomy" id="7739"/>
    <lineage>
        <taxon>Eukaryota</taxon>
        <taxon>Metazoa</taxon>
        <taxon>Chordata</taxon>
        <taxon>Cephalochordata</taxon>
        <taxon>Leptocardii</taxon>
        <taxon>Amphioxiformes</taxon>
        <taxon>Branchiostomatidae</taxon>
        <taxon>Branchiostoma</taxon>
    </lineage>
</organism>
<dbReference type="GO" id="GO:0003729">
    <property type="term" value="F:mRNA binding"/>
    <property type="evidence" value="ECO:0000318"/>
    <property type="project" value="GO_Central"/>
</dbReference>
<evidence type="ECO:0000256" key="1">
    <source>
        <dbReference type="ARBA" id="ARBA00004324"/>
    </source>
</evidence>
<evidence type="ECO:0000259" key="10">
    <source>
        <dbReference type="PROSITE" id="PS50102"/>
    </source>
</evidence>
<evidence type="ECO:0000256" key="2">
    <source>
        <dbReference type="ARBA" id="ARBA00004642"/>
    </source>
</evidence>
<dbReference type="CDD" id="cd12236">
    <property type="entry name" value="RRM_snRNP70"/>
    <property type="match status" value="1"/>
</dbReference>
<dbReference type="GO" id="GO:0030619">
    <property type="term" value="F:U1 snRNA binding"/>
    <property type="evidence" value="ECO:0000318"/>
    <property type="project" value="GO_Central"/>
</dbReference>
<evidence type="ECO:0000256" key="5">
    <source>
        <dbReference type="ARBA" id="ARBA00022884"/>
    </source>
</evidence>
<dbReference type="InterPro" id="IPR035979">
    <property type="entry name" value="RBD_domain_sf"/>
</dbReference>
<feature type="compositionally biased region" description="Gly residues" evidence="9">
    <location>
        <begin position="192"/>
        <end position="201"/>
    </location>
</feature>
<keyword evidence="11" id="KW-1185">Reference proteome</keyword>
<dbReference type="PROSITE" id="PS50102">
    <property type="entry name" value="RRM"/>
    <property type="match status" value="1"/>
</dbReference>
<dbReference type="SMART" id="SM00360">
    <property type="entry name" value="RRM"/>
    <property type="match status" value="1"/>
</dbReference>
<dbReference type="PANTHER" id="PTHR13952:SF5">
    <property type="entry name" value="U1 SMALL NUCLEAR RIBONUCLEOPROTEIN 70 KDA"/>
    <property type="match status" value="1"/>
</dbReference>
<feature type="compositionally biased region" description="Basic and acidic residues" evidence="9">
    <location>
        <begin position="251"/>
        <end position="279"/>
    </location>
</feature>
<sequence>MTQYLPPNLLALFAPREPIPYLPPTDKLPCEKIRRAPYAGVTPHLQTFEDPKDTPPPTRAETRQERLERKRKEKLEAHANRLEEKVSEWDPANDANASGDAYKTLFVARINYDTSESKLRREFEVYGPIRSIKMTKDVNTGKPRGYAFIEYEHERDMHSAYKHADGKKIDGRRVLVDVERGRTVKGWRPRRLGGGLGGTRKGGPEVNVKHSGREDPTREHIRERGERPERPERRRSRERSRDRGERRRSRDRSERGDRGDRAERGDRPERHRSRDTSKEPRRRSRSRDRERRRDRDRKRGGGGGEEEKPEGEEAGEVMNGEDGQENDGISSGGGKRERERDRDRDRKDRDRDRKKSRRDRDRDRDRRDRDRDRDRDRGRDKNRDRDRGGDADRAPEEEREQGEYGEVVIKQEPIDPDEVQEQQEEQVEGIPEDIAFYPPPPPPAEPEDGETMDY</sequence>
<feature type="region of interest" description="Disordered" evidence="9">
    <location>
        <begin position="39"/>
        <end position="73"/>
    </location>
</feature>
<dbReference type="Gene3D" id="3.30.70.330">
    <property type="match status" value="1"/>
</dbReference>
<dbReference type="GO" id="GO:0005685">
    <property type="term" value="C:U1 snRNP"/>
    <property type="evidence" value="ECO:0000318"/>
    <property type="project" value="GO_Central"/>
</dbReference>
<proteinExistence type="predicted"/>
<dbReference type="SUPFAM" id="SSF54928">
    <property type="entry name" value="RNA-binding domain, RBD"/>
    <property type="match status" value="1"/>
</dbReference>
<keyword evidence="4" id="KW-0507">mRNA processing</keyword>
<keyword evidence="6" id="KW-0539">Nucleus</keyword>
<feature type="compositionally biased region" description="Basic and acidic residues" evidence="9">
    <location>
        <begin position="287"/>
        <end position="299"/>
    </location>
</feature>
<dbReference type="RefSeq" id="XP_035672102.1">
    <property type="nucleotide sequence ID" value="XM_035816209.1"/>
</dbReference>
<dbReference type="Pfam" id="PF00076">
    <property type="entry name" value="RRM_1"/>
    <property type="match status" value="1"/>
</dbReference>
<dbReference type="InterPro" id="IPR034143">
    <property type="entry name" value="snRNP70_RRM"/>
</dbReference>
<gene>
    <name evidence="12" type="primary">LOC118413065</name>
</gene>
<dbReference type="FunFam" id="3.30.70.330:FF:000153">
    <property type="entry name" value="U1 small nuclear ribonucleoprotein 70 kDa"/>
    <property type="match status" value="1"/>
</dbReference>
<evidence type="ECO:0000256" key="7">
    <source>
        <dbReference type="ARBA" id="ARBA00023274"/>
    </source>
</evidence>
<reference evidence="11" key="1">
    <citation type="journal article" date="2020" name="Nat. Ecol. Evol.">
        <title>Deeply conserved synteny resolves early events in vertebrate evolution.</title>
        <authorList>
            <person name="Simakov O."/>
            <person name="Marletaz F."/>
            <person name="Yue J.X."/>
            <person name="O'Connell B."/>
            <person name="Jenkins J."/>
            <person name="Brandt A."/>
            <person name="Calef R."/>
            <person name="Tung C.H."/>
            <person name="Huang T.K."/>
            <person name="Schmutz J."/>
            <person name="Satoh N."/>
            <person name="Yu J.K."/>
            <person name="Putnam N.H."/>
            <person name="Green R.E."/>
            <person name="Rokhsar D.S."/>
        </authorList>
    </citation>
    <scope>NUCLEOTIDE SEQUENCE [LARGE SCALE GENOMIC DNA]</scope>
    <source>
        <strain evidence="11">S238N-H82</strain>
    </source>
</reference>
<dbReference type="Proteomes" id="UP000001554">
    <property type="component" value="Chromosome 4"/>
</dbReference>
<feature type="region of interest" description="Disordered" evidence="9">
    <location>
        <begin position="186"/>
        <end position="454"/>
    </location>
</feature>
<feature type="compositionally biased region" description="Acidic residues" evidence="9">
    <location>
        <begin position="414"/>
        <end position="431"/>
    </location>
</feature>
<dbReference type="OrthoDB" id="4207594at2759"/>
<evidence type="ECO:0000313" key="12">
    <source>
        <dbReference type="RefSeq" id="XP_035672102.1"/>
    </source>
</evidence>
<feature type="domain" description="RRM" evidence="10">
    <location>
        <begin position="103"/>
        <end position="181"/>
    </location>
</feature>
<dbReference type="PANTHER" id="PTHR13952">
    <property type="entry name" value="U1 SMALL NUCLEAR RIBONUCLEOPROTEIN 70 KD"/>
    <property type="match status" value="1"/>
</dbReference>